<dbReference type="Pfam" id="PF00480">
    <property type="entry name" value="ROK"/>
    <property type="match status" value="1"/>
</dbReference>
<evidence type="ECO:0000256" key="1">
    <source>
        <dbReference type="ARBA" id="ARBA00006479"/>
    </source>
</evidence>
<dbReference type="SUPFAM" id="SSF53067">
    <property type="entry name" value="Actin-like ATPase domain"/>
    <property type="match status" value="1"/>
</dbReference>
<evidence type="ECO:0000313" key="2">
    <source>
        <dbReference type="EMBL" id="QQO10591.1"/>
    </source>
</evidence>
<keyword evidence="2" id="KW-0418">Kinase</keyword>
<dbReference type="PANTHER" id="PTHR18964">
    <property type="entry name" value="ROK (REPRESSOR, ORF, KINASE) FAMILY"/>
    <property type="match status" value="1"/>
</dbReference>
<dbReference type="RefSeq" id="WP_215627896.1">
    <property type="nucleotide sequence ID" value="NZ_CP067089.2"/>
</dbReference>
<keyword evidence="2" id="KW-0808">Transferase</keyword>
<dbReference type="EC" id="2.7.1.55" evidence="2"/>
<protein>
    <submittedName>
        <fullName evidence="2">Allose kinase</fullName>
        <ecNumber evidence="2">2.7.1.55</ecNumber>
    </submittedName>
</protein>
<keyword evidence="3" id="KW-1185">Reference proteome</keyword>
<gene>
    <name evidence="2" type="primary">alsK</name>
    <name evidence="2" type="ORF">JFL75_06660</name>
</gene>
<dbReference type="Gene3D" id="3.30.420.40">
    <property type="match status" value="2"/>
</dbReference>
<dbReference type="EMBL" id="CP067089">
    <property type="protein sequence ID" value="QQO10591.1"/>
    <property type="molecule type" value="Genomic_DNA"/>
</dbReference>
<dbReference type="InterPro" id="IPR043129">
    <property type="entry name" value="ATPase_NBD"/>
</dbReference>
<evidence type="ECO:0000313" key="3">
    <source>
        <dbReference type="Proteomes" id="UP000595917"/>
    </source>
</evidence>
<dbReference type="CDD" id="cd24070">
    <property type="entry name" value="ASKHA_NBD_ROK_AlsK"/>
    <property type="match status" value="1"/>
</dbReference>
<dbReference type="PANTHER" id="PTHR18964:SF149">
    <property type="entry name" value="BIFUNCTIONAL UDP-N-ACETYLGLUCOSAMINE 2-EPIMERASE_N-ACETYLMANNOSAMINE KINASE"/>
    <property type="match status" value="1"/>
</dbReference>
<dbReference type="NCBIfam" id="NF007251">
    <property type="entry name" value="PRK09698.1"/>
    <property type="match status" value="1"/>
</dbReference>
<dbReference type="InterPro" id="IPR000600">
    <property type="entry name" value="ROK"/>
</dbReference>
<organism evidence="2 3">
    <name type="scientific">Breznakiella homolactica</name>
    <dbReference type="NCBI Taxonomy" id="2798577"/>
    <lineage>
        <taxon>Bacteria</taxon>
        <taxon>Pseudomonadati</taxon>
        <taxon>Spirochaetota</taxon>
        <taxon>Spirochaetia</taxon>
        <taxon>Spirochaetales</taxon>
        <taxon>Breznakiellaceae</taxon>
        <taxon>Breznakiella</taxon>
    </lineage>
</organism>
<comment type="similarity">
    <text evidence="1">Belongs to the ROK (NagC/XylR) family.</text>
</comment>
<dbReference type="KEGG" id="bhc:JFL75_06660"/>
<accession>A0A7T7XQE5</accession>
<dbReference type="AlphaFoldDB" id="A0A7T7XQE5"/>
<name>A0A7T7XQE5_9SPIR</name>
<dbReference type="GO" id="GO:0008787">
    <property type="term" value="F:D-allose kinase activity"/>
    <property type="evidence" value="ECO:0007669"/>
    <property type="project" value="UniProtKB-EC"/>
</dbReference>
<dbReference type="Proteomes" id="UP000595917">
    <property type="component" value="Chromosome"/>
</dbReference>
<reference evidence="2" key="1">
    <citation type="submission" date="2021-01" db="EMBL/GenBank/DDBJ databases">
        <title>Description of Breznakiella homolactica.</title>
        <authorList>
            <person name="Song Y."/>
            <person name="Brune A."/>
        </authorList>
    </citation>
    <scope>NUCLEOTIDE SEQUENCE</scope>
    <source>
        <strain evidence="2">RmG30</strain>
    </source>
</reference>
<sequence>MEEKEYILGMDIGGTNLRMGLVDRQYRVRDVEVIPTKSVYESGSTPEAIAGVIRDYCGRTMDSKMPLMIAAGFPSVVDRARRRLYSSTNLPGLDGIDIVEVLEAALGIPVIIQHDAYYLLAYDMYDYKIPSQGTMLGFYFGTGIGNAIFMNGEPYIGKNGTASEVGHIVYPMRDEVCSCGNSGCIEIFSCGKSLERIMERHFPETPIREAFVKHGDSRILDDLVRYMAVPIVAEVNILDPEAVFIGGGLVQMEAFPRDKLIQYVLENTRKPYPAENLVTHFSRPGAGNGIIGAAIEGYRTLEGKK</sequence>
<proteinExistence type="inferred from homology"/>